<proteinExistence type="predicted"/>
<sequence>MEQGFGRGFLWRSKAEDSRRDPPRDVDYLTWELLRTDYRIKPLLGQIYYLIQRINHR</sequence>
<dbReference type="HOGENOM" id="CLU_2993468_0_0_6"/>
<reference evidence="2" key="2">
    <citation type="submission" date="2012-01" db="EMBL/GenBank/DDBJ databases">
        <title>Complete sequence of chromosome of Rahnella aquatilis CIP 78.65.</title>
        <authorList>
            <person name="Lucas S."/>
            <person name="Han J."/>
            <person name="Lapidus A."/>
            <person name="Cheng J.-F."/>
            <person name="Goodwin L."/>
            <person name="Pitluck S."/>
            <person name="Peters L."/>
            <person name="Ovchinnikova G."/>
            <person name="Held B."/>
            <person name="Detter J.C."/>
            <person name="Han C."/>
            <person name="Tapia R."/>
            <person name="Land M."/>
            <person name="Hauser L."/>
            <person name="Kyrpides N."/>
            <person name="Ivanova N."/>
            <person name="Pagani I."/>
            <person name="Sobecky P."/>
            <person name="Martinez R."/>
            <person name="Woyke T."/>
        </authorList>
    </citation>
    <scope>NUCLEOTIDE SEQUENCE [LARGE SCALE GENOMIC DNA]</scope>
    <source>
        <strain evidence="2">ATCC 33071 / DSM 4594 / JCM 1683 / NBRC 105701 / NCIMB 13365 / CIP 78.65</strain>
    </source>
</reference>
<dbReference type="EMBL" id="CP003244">
    <property type="protein sequence ID" value="AEX51822.1"/>
    <property type="molecule type" value="Genomic_DNA"/>
</dbReference>
<name>H2IW90_RAHAC</name>
<organism evidence="1 2">
    <name type="scientific">Rahnella aquatilis (strain ATCC 33071 / DSM 4594 / JCM 1683 / NBRC 105701 / NCIMB 13365 / CIP 78.65)</name>
    <dbReference type="NCBI Taxonomy" id="745277"/>
    <lineage>
        <taxon>Bacteria</taxon>
        <taxon>Pseudomonadati</taxon>
        <taxon>Pseudomonadota</taxon>
        <taxon>Gammaproteobacteria</taxon>
        <taxon>Enterobacterales</taxon>
        <taxon>Yersiniaceae</taxon>
        <taxon>Rahnella</taxon>
    </lineage>
</organism>
<reference evidence="1 2" key="1">
    <citation type="journal article" date="2012" name="J. Bacteriol.">
        <title>Complete Genome Sequence of Rahnella aquatilis CIP 78.65.</title>
        <authorList>
            <person name="Martinez R.J."/>
            <person name="Bruce D."/>
            <person name="Detter C."/>
            <person name="Goodwin L.A."/>
            <person name="Han J."/>
            <person name="Han C.S."/>
            <person name="Held B."/>
            <person name="Land M.L."/>
            <person name="Mikhailova N."/>
            <person name="Nolan M."/>
            <person name="Pennacchio L."/>
            <person name="Pitluck S."/>
            <person name="Tapia R."/>
            <person name="Woyke T."/>
            <person name="Sobecky P.A."/>
        </authorList>
    </citation>
    <scope>NUCLEOTIDE SEQUENCE [LARGE SCALE GENOMIC DNA]</scope>
    <source>
        <strain evidence="2">ATCC 33071 / DSM 4594 / JCM 1683 / NBRC 105701 / NCIMB 13365 / CIP 78.65</strain>
    </source>
</reference>
<accession>H2IW90</accession>
<dbReference type="Proteomes" id="UP000009010">
    <property type="component" value="Chromosome"/>
</dbReference>
<dbReference type="AlphaFoldDB" id="H2IW90"/>
<evidence type="ECO:0000313" key="2">
    <source>
        <dbReference type="Proteomes" id="UP000009010"/>
    </source>
</evidence>
<protein>
    <submittedName>
        <fullName evidence="1">Uncharacterized protein</fullName>
    </submittedName>
</protein>
<gene>
    <name evidence="1" type="ordered locus">Rahaq2_1959</name>
</gene>
<keyword evidence="2" id="KW-1185">Reference proteome</keyword>
<dbReference type="KEGG" id="raq:Rahaq2_1959"/>
<evidence type="ECO:0000313" key="1">
    <source>
        <dbReference type="EMBL" id="AEX51822.1"/>
    </source>
</evidence>